<dbReference type="InterPro" id="IPR025110">
    <property type="entry name" value="AMP-bd_C"/>
</dbReference>
<dbReference type="SUPFAM" id="SSF56801">
    <property type="entry name" value="Acetyl-CoA synthetase-like"/>
    <property type="match status" value="1"/>
</dbReference>
<evidence type="ECO:0000313" key="4">
    <source>
        <dbReference type="Proteomes" id="UP000672657"/>
    </source>
</evidence>
<protein>
    <submittedName>
        <fullName evidence="3">Long-chain-fatty-acid--CoA ligase</fullName>
        <ecNumber evidence="3">6.2.1.3</ecNumber>
    </submittedName>
</protein>
<dbReference type="CDD" id="cd17631">
    <property type="entry name" value="FACL_FadD13-like"/>
    <property type="match status" value="1"/>
</dbReference>
<dbReference type="Pfam" id="PF13193">
    <property type="entry name" value="AMP-binding_C"/>
    <property type="match status" value="1"/>
</dbReference>
<evidence type="ECO:0000313" key="3">
    <source>
        <dbReference type="EMBL" id="CAG2160451.1"/>
    </source>
</evidence>
<comment type="caution">
    <text evidence="3">The sequence shown here is derived from an EMBL/GenBank/DDBJ whole genome shotgun (WGS) entry which is preliminary data.</text>
</comment>
<keyword evidence="4" id="KW-1185">Reference proteome</keyword>
<dbReference type="PANTHER" id="PTHR43767">
    <property type="entry name" value="LONG-CHAIN-FATTY-ACID--COA LIGASE"/>
    <property type="match status" value="1"/>
</dbReference>
<sequence>MQLTQGLHRSLQLNPDRVVTVFRDRRRTYREFADRVARLAGALQALGMAAGDRVGMLALNSDRYLEYAMAVWWGGGVMNPVNIRWSVPEIVYSLDDCDTRILIVDDHFLHMADGISATARHAPVVIHAGDGPAPDGMLSFETLIADAAPVPDAARGYDDLAIVMYTGGTTGFPKGVEQTHMSLWCGSIQRMADLPPLRGGSALHASPFFHIAAFTRVVAQFIAGEQHVILPMFDAAQVLETIERERVTEIAFVPTMIQMLIQHPDFTRRDLSSVRRLGYGASPFNAAVLERTLEQFPGVEFVHSYGLTETMIVASNPPENHGKAARERGLHLSVGRAGYGLSVRIVDREGNEVPRGTVGELIVRGASVTRRYWNKPEETAKAFRNGWMHTGDGAYMDAEGHIFIVDRIKDMIVSGGENVYSAEVENAMGRHPAVAMCAAIGIPSEAWGEAVHAVVVLRPGMTATAEDIREHCRTLIAGYKCPKTVEFRSELPLSGTGKVLKRDLRAPYWSGKDRAVH</sequence>
<feature type="domain" description="AMP-dependent synthetase/ligase" evidence="1">
    <location>
        <begin position="9"/>
        <end position="373"/>
    </location>
</feature>
<accession>A0ABN7QG18</accession>
<dbReference type="EMBL" id="CAJPVI010000081">
    <property type="protein sequence ID" value="CAG2160451.1"/>
    <property type="molecule type" value="Genomic_DNA"/>
</dbReference>
<dbReference type="PANTHER" id="PTHR43767:SF1">
    <property type="entry name" value="NONRIBOSOMAL PEPTIDE SYNTHASE PES1 (EUROFUNG)-RELATED"/>
    <property type="match status" value="1"/>
</dbReference>
<name>A0ABN7QG18_9BURK</name>
<reference evidence="3 4" key="1">
    <citation type="submission" date="2021-03" db="EMBL/GenBank/DDBJ databases">
        <authorList>
            <person name="Peeters C."/>
        </authorList>
    </citation>
    <scope>NUCLEOTIDE SEQUENCE [LARGE SCALE GENOMIC DNA]</scope>
    <source>
        <strain evidence="3 4">LMG 26411</strain>
    </source>
</reference>
<dbReference type="InterPro" id="IPR042099">
    <property type="entry name" value="ANL_N_sf"/>
</dbReference>
<keyword evidence="3" id="KW-0436">Ligase</keyword>
<dbReference type="Pfam" id="PF00501">
    <property type="entry name" value="AMP-binding"/>
    <property type="match status" value="1"/>
</dbReference>
<feature type="domain" description="AMP-binding enzyme C-terminal" evidence="2">
    <location>
        <begin position="423"/>
        <end position="498"/>
    </location>
</feature>
<dbReference type="InterPro" id="IPR020845">
    <property type="entry name" value="AMP-binding_CS"/>
</dbReference>
<evidence type="ECO:0000259" key="1">
    <source>
        <dbReference type="Pfam" id="PF00501"/>
    </source>
</evidence>
<dbReference type="Gene3D" id="3.30.300.30">
    <property type="match status" value="1"/>
</dbReference>
<dbReference type="InterPro" id="IPR045851">
    <property type="entry name" value="AMP-bd_C_sf"/>
</dbReference>
<dbReference type="RefSeq" id="WP_211958243.1">
    <property type="nucleotide sequence ID" value="NZ_CAJPVI010000081.1"/>
</dbReference>
<gene>
    <name evidence="3" type="primary">lcfB_31</name>
    <name evidence="3" type="ORF">LMG26411_07495</name>
</gene>
<dbReference type="Gene3D" id="3.40.50.12780">
    <property type="entry name" value="N-terminal domain of ligase-like"/>
    <property type="match status" value="1"/>
</dbReference>
<dbReference type="NCBIfam" id="NF004837">
    <property type="entry name" value="PRK06187.1"/>
    <property type="match status" value="1"/>
</dbReference>
<dbReference type="InterPro" id="IPR000873">
    <property type="entry name" value="AMP-dep_synth/lig_dom"/>
</dbReference>
<organism evidence="3 4">
    <name type="scientific">Cupriavidus numazuensis</name>
    <dbReference type="NCBI Taxonomy" id="221992"/>
    <lineage>
        <taxon>Bacteria</taxon>
        <taxon>Pseudomonadati</taxon>
        <taxon>Pseudomonadota</taxon>
        <taxon>Betaproteobacteria</taxon>
        <taxon>Burkholderiales</taxon>
        <taxon>Burkholderiaceae</taxon>
        <taxon>Cupriavidus</taxon>
    </lineage>
</organism>
<dbReference type="PROSITE" id="PS00455">
    <property type="entry name" value="AMP_BINDING"/>
    <property type="match status" value="1"/>
</dbReference>
<dbReference type="EC" id="6.2.1.3" evidence="3"/>
<dbReference type="Proteomes" id="UP000672657">
    <property type="component" value="Unassembled WGS sequence"/>
</dbReference>
<proteinExistence type="predicted"/>
<evidence type="ECO:0000259" key="2">
    <source>
        <dbReference type="Pfam" id="PF13193"/>
    </source>
</evidence>
<dbReference type="InterPro" id="IPR050237">
    <property type="entry name" value="ATP-dep_AMP-bd_enzyme"/>
</dbReference>
<dbReference type="GO" id="GO:0004467">
    <property type="term" value="F:long-chain fatty acid-CoA ligase activity"/>
    <property type="evidence" value="ECO:0007669"/>
    <property type="project" value="UniProtKB-EC"/>
</dbReference>